<dbReference type="PROSITE" id="PS50943">
    <property type="entry name" value="HTH_CROC1"/>
    <property type="match status" value="1"/>
</dbReference>
<dbReference type="RefSeq" id="WP_379757305.1">
    <property type="nucleotide sequence ID" value="NZ_JBHSYB010000027.1"/>
</dbReference>
<dbReference type="SUPFAM" id="SSF47413">
    <property type="entry name" value="lambda repressor-like DNA-binding domains"/>
    <property type="match status" value="1"/>
</dbReference>
<dbReference type="Proteomes" id="UP001597051">
    <property type="component" value="Unassembled WGS sequence"/>
</dbReference>
<dbReference type="Pfam" id="PF01381">
    <property type="entry name" value="HTH_3"/>
    <property type="match status" value="1"/>
</dbReference>
<keyword evidence="4" id="KW-1185">Reference proteome</keyword>
<reference evidence="4" key="1">
    <citation type="journal article" date="2019" name="Int. J. Syst. Evol. Microbiol.">
        <title>The Global Catalogue of Microorganisms (GCM) 10K type strain sequencing project: providing services to taxonomists for standard genome sequencing and annotation.</title>
        <authorList>
            <consortium name="The Broad Institute Genomics Platform"/>
            <consortium name="The Broad Institute Genome Sequencing Center for Infectious Disease"/>
            <person name="Wu L."/>
            <person name="Ma J."/>
        </authorList>
    </citation>
    <scope>NUCLEOTIDE SEQUENCE [LARGE SCALE GENOMIC DNA]</scope>
    <source>
        <strain evidence="4">CECT 7649</strain>
    </source>
</reference>
<dbReference type="SMART" id="SM00530">
    <property type="entry name" value="HTH_XRE"/>
    <property type="match status" value="1"/>
</dbReference>
<keyword evidence="1" id="KW-0238">DNA-binding</keyword>
<dbReference type="EMBL" id="JBHTIZ010000026">
    <property type="protein sequence ID" value="MFD0984889.1"/>
    <property type="molecule type" value="Genomic_DNA"/>
</dbReference>
<feature type="domain" description="HTH cro/C1-type" evidence="2">
    <location>
        <begin position="17"/>
        <end position="71"/>
    </location>
</feature>
<comment type="caution">
    <text evidence="3">The sequence shown here is derived from an EMBL/GenBank/DDBJ whole genome shotgun (WGS) entry which is preliminary data.</text>
</comment>
<accession>A0ABW3J3P0</accession>
<dbReference type="PANTHER" id="PTHR46797">
    <property type="entry name" value="HTH-TYPE TRANSCRIPTIONAL REGULATOR"/>
    <property type="match status" value="1"/>
</dbReference>
<evidence type="ECO:0000259" key="2">
    <source>
        <dbReference type="PROSITE" id="PS50943"/>
    </source>
</evidence>
<evidence type="ECO:0000313" key="4">
    <source>
        <dbReference type="Proteomes" id="UP001597051"/>
    </source>
</evidence>
<dbReference type="InterPro" id="IPR010982">
    <property type="entry name" value="Lambda_DNA-bd_dom_sf"/>
</dbReference>
<name>A0ABW3J3P0_9FLAO</name>
<evidence type="ECO:0000256" key="1">
    <source>
        <dbReference type="ARBA" id="ARBA00023125"/>
    </source>
</evidence>
<gene>
    <name evidence="3" type="ORF">ACFQ0S_10440</name>
</gene>
<dbReference type="Gene3D" id="1.10.260.40">
    <property type="entry name" value="lambda repressor-like DNA-binding domains"/>
    <property type="match status" value="1"/>
</dbReference>
<sequence>MIYTKDKEYLLLFGKHLKKMREGKGMSQEELANSAEVSLPQITRIERGAINPTICTIKSLAKGLEVSTALLFAFETSQNI</sequence>
<proteinExistence type="predicted"/>
<evidence type="ECO:0000313" key="3">
    <source>
        <dbReference type="EMBL" id="MFD0984889.1"/>
    </source>
</evidence>
<dbReference type="InterPro" id="IPR001387">
    <property type="entry name" value="Cro/C1-type_HTH"/>
</dbReference>
<protein>
    <submittedName>
        <fullName evidence="3">Helix-turn-helix domain-containing protein</fullName>
    </submittedName>
</protein>
<dbReference type="CDD" id="cd00093">
    <property type="entry name" value="HTH_XRE"/>
    <property type="match status" value="1"/>
</dbReference>
<organism evidence="3 4">
    <name type="scientific">Flavobacterium myungsuense</name>
    <dbReference type="NCBI Taxonomy" id="651823"/>
    <lineage>
        <taxon>Bacteria</taxon>
        <taxon>Pseudomonadati</taxon>
        <taxon>Bacteroidota</taxon>
        <taxon>Flavobacteriia</taxon>
        <taxon>Flavobacteriales</taxon>
        <taxon>Flavobacteriaceae</taxon>
        <taxon>Flavobacterium</taxon>
    </lineage>
</organism>
<dbReference type="InterPro" id="IPR050807">
    <property type="entry name" value="TransReg_Diox_bact_type"/>
</dbReference>
<dbReference type="PANTHER" id="PTHR46797:SF1">
    <property type="entry name" value="METHYLPHOSPHONATE SYNTHASE"/>
    <property type="match status" value="1"/>
</dbReference>